<protein>
    <submittedName>
        <fullName evidence="2">Uncharacterized protein</fullName>
    </submittedName>
</protein>
<accession>A0ABY1Q0I0</accession>
<keyword evidence="3" id="KW-1185">Reference proteome</keyword>
<gene>
    <name evidence="2" type="ORF">SAMN06265222_1058</name>
</gene>
<evidence type="ECO:0000313" key="3">
    <source>
        <dbReference type="Proteomes" id="UP001158067"/>
    </source>
</evidence>
<feature type="region of interest" description="Disordered" evidence="1">
    <location>
        <begin position="1"/>
        <end position="26"/>
    </location>
</feature>
<dbReference type="EMBL" id="FXUG01000005">
    <property type="protein sequence ID" value="SMP55590.1"/>
    <property type="molecule type" value="Genomic_DNA"/>
</dbReference>
<sequence>MTACSSLCPSPRAENGTSGQRQPRIPQIVARNNVPVSSTRPDIQHDSRTDQVVSLSFLSHRLESVEPGGQPNPGANHRLPACGLPPTDGCARFRLGDAGRRSCKLHTVRWWHCLCLTTTHKSLTLARASEFCSCDVCPCSERDIRFARVKRLSSIVWNHAVACKSQPIGKNAVK</sequence>
<evidence type="ECO:0000256" key="1">
    <source>
        <dbReference type="SAM" id="MobiDB-lite"/>
    </source>
</evidence>
<proteinExistence type="predicted"/>
<comment type="caution">
    <text evidence="2">The sequence shown here is derived from an EMBL/GenBank/DDBJ whole genome shotgun (WGS) entry which is preliminary data.</text>
</comment>
<organism evidence="2 3">
    <name type="scientific">Neorhodopirellula lusitana</name>
    <dbReference type="NCBI Taxonomy" id="445327"/>
    <lineage>
        <taxon>Bacteria</taxon>
        <taxon>Pseudomonadati</taxon>
        <taxon>Planctomycetota</taxon>
        <taxon>Planctomycetia</taxon>
        <taxon>Pirellulales</taxon>
        <taxon>Pirellulaceae</taxon>
        <taxon>Neorhodopirellula</taxon>
    </lineage>
</organism>
<dbReference type="Proteomes" id="UP001158067">
    <property type="component" value="Unassembled WGS sequence"/>
</dbReference>
<evidence type="ECO:0000313" key="2">
    <source>
        <dbReference type="EMBL" id="SMP55590.1"/>
    </source>
</evidence>
<name>A0ABY1Q0I0_9BACT</name>
<reference evidence="2 3" key="1">
    <citation type="submission" date="2017-05" db="EMBL/GenBank/DDBJ databases">
        <authorList>
            <person name="Varghese N."/>
            <person name="Submissions S."/>
        </authorList>
    </citation>
    <scope>NUCLEOTIDE SEQUENCE [LARGE SCALE GENOMIC DNA]</scope>
    <source>
        <strain evidence="2 3">DSM 25457</strain>
    </source>
</reference>